<sequence length="551" mass="62730">MSQPSKEARVILALQALQNDPKLSFRRAAQIYEVDRNTLRNRKNGRQSRRDTIANSRKLSKLEEETVIQYALDLDSRGFPCRISVVEDMANRLLAARDAPPVGKRWAINFIQRQPELKSRYQRRYDYQRALCEDPTIIRNWFRLVENTIAKYGIRLDDIWNFDETGFMMGMISAGKVVTSAERRGRPKSVQPGSREWVTVIEAANAEGQSIPPFIIVTGKHHLRNWYEGSSLPADWAIATTPNGWTNNDTGLDWLKHFDKHTINRSVGSYRLLILDGHESHHSTDFEAYCKEKNIIPLYMPPHSSHLLQPLDIGCFGPLKRAYGREIEHLIRRSITHITKTQFFPAFYAAHQAAITESNIRGGFRGAGLAPFDPENVISKLNIRLQTPTPPKEDTSQAQPWTPKTPRTVTEADSHSEYLQRRIKRHHSSSPESILEALQSLTKSVMRNMHKTALLEAEVEDLREANATRSRKRRAKRTRIQDSGRMTIGTGQSQIDQIDIDTQIVAESSRSGGRVRSEGPKVRHCRTCGKAGHNARTCQEAIEVTKDKDSN</sequence>
<dbReference type="PROSITE" id="PS50158">
    <property type="entry name" value="ZF_CCHC"/>
    <property type="match status" value="1"/>
</dbReference>
<protein>
    <recommendedName>
        <fullName evidence="10">Transposase</fullName>
    </recommendedName>
</protein>
<dbReference type="InterPro" id="IPR007889">
    <property type="entry name" value="HTH_Psq"/>
</dbReference>
<dbReference type="Pfam" id="PF03221">
    <property type="entry name" value="HTH_Tnp_Tc5"/>
    <property type="match status" value="1"/>
</dbReference>
<dbReference type="Pfam" id="PF03184">
    <property type="entry name" value="DDE_1"/>
    <property type="match status" value="1"/>
</dbReference>
<feature type="domain" description="HTH CENPB-type" evidence="7">
    <location>
        <begin position="51"/>
        <end position="120"/>
    </location>
</feature>
<evidence type="ECO:0000259" key="7">
    <source>
        <dbReference type="PROSITE" id="PS51253"/>
    </source>
</evidence>
<dbReference type="GO" id="GO:0008270">
    <property type="term" value="F:zinc ion binding"/>
    <property type="evidence" value="ECO:0007669"/>
    <property type="project" value="UniProtKB-KW"/>
</dbReference>
<accession>A0A3L6N3P4</accession>
<dbReference type="Pfam" id="PF05225">
    <property type="entry name" value="HTH_psq"/>
    <property type="match status" value="1"/>
</dbReference>
<dbReference type="AlphaFoldDB" id="A0A3L6N3P4"/>
<keyword evidence="2" id="KW-0238">DNA-binding</keyword>
<proteinExistence type="predicted"/>
<dbReference type="GO" id="GO:0003677">
    <property type="term" value="F:DNA binding"/>
    <property type="evidence" value="ECO:0007669"/>
    <property type="project" value="UniProtKB-KW"/>
</dbReference>
<reference evidence="8 9" key="1">
    <citation type="journal article" date="2018" name="Sci. Rep.">
        <title>Characterisation of pathogen-specific regions and novel effector candidates in Fusarium oxysporum f. sp. cepae.</title>
        <authorList>
            <person name="Armitage A.D."/>
            <person name="Taylor A."/>
            <person name="Sobczyk M.K."/>
            <person name="Baxter L."/>
            <person name="Greenfield B.P."/>
            <person name="Bates H.J."/>
            <person name="Wilson F."/>
            <person name="Jackson A.C."/>
            <person name="Ott S."/>
            <person name="Harrison R.J."/>
            <person name="Clarkson J.P."/>
        </authorList>
    </citation>
    <scope>NUCLEOTIDE SEQUENCE [LARGE SCALE GENOMIC DNA]</scope>
    <source>
        <strain evidence="8 9">FoC_Fus2</strain>
    </source>
</reference>
<feature type="domain" description="CCHC-type" evidence="6">
    <location>
        <begin position="525"/>
        <end position="540"/>
    </location>
</feature>
<keyword evidence="4" id="KW-0479">Metal-binding</keyword>
<dbReference type="InterPro" id="IPR004875">
    <property type="entry name" value="DDE_SF_endonuclease_dom"/>
</dbReference>
<evidence type="ECO:0008006" key="10">
    <source>
        <dbReference type="Google" id="ProtNLM"/>
    </source>
</evidence>
<evidence type="ECO:0000256" key="5">
    <source>
        <dbReference type="SAM" id="MobiDB-lite"/>
    </source>
</evidence>
<evidence type="ECO:0000256" key="2">
    <source>
        <dbReference type="ARBA" id="ARBA00023125"/>
    </source>
</evidence>
<organism evidence="8 9">
    <name type="scientific">Fusarium oxysporum f. sp. cepae</name>
    <dbReference type="NCBI Taxonomy" id="396571"/>
    <lineage>
        <taxon>Eukaryota</taxon>
        <taxon>Fungi</taxon>
        <taxon>Dikarya</taxon>
        <taxon>Ascomycota</taxon>
        <taxon>Pezizomycotina</taxon>
        <taxon>Sordariomycetes</taxon>
        <taxon>Hypocreomycetidae</taxon>
        <taxon>Hypocreales</taxon>
        <taxon>Nectriaceae</taxon>
        <taxon>Fusarium</taxon>
        <taxon>Fusarium oxysporum species complex</taxon>
    </lineage>
</organism>
<dbReference type="EMBL" id="MRCU01000010">
    <property type="protein sequence ID" value="RKK10993.1"/>
    <property type="molecule type" value="Genomic_DNA"/>
</dbReference>
<dbReference type="PANTHER" id="PTHR19303:SF62">
    <property type="entry name" value="HTH CENPB-TYPE DOMAIN-CONTAINING PROTEIN-RELATED"/>
    <property type="match status" value="1"/>
</dbReference>
<comment type="caution">
    <text evidence="8">The sequence shown here is derived from an EMBL/GenBank/DDBJ whole genome shotgun (WGS) entry which is preliminary data.</text>
</comment>
<evidence type="ECO:0000256" key="4">
    <source>
        <dbReference type="PROSITE-ProRule" id="PRU00047"/>
    </source>
</evidence>
<dbReference type="InterPro" id="IPR001878">
    <property type="entry name" value="Znf_CCHC"/>
</dbReference>
<dbReference type="InterPro" id="IPR050863">
    <property type="entry name" value="CenT-Element_Derived"/>
</dbReference>
<keyword evidence="4" id="KW-0862">Zinc</keyword>
<keyword evidence="4" id="KW-0863">Zinc-finger</keyword>
<evidence type="ECO:0000256" key="3">
    <source>
        <dbReference type="ARBA" id="ARBA00023242"/>
    </source>
</evidence>
<evidence type="ECO:0000259" key="6">
    <source>
        <dbReference type="PROSITE" id="PS50158"/>
    </source>
</evidence>
<dbReference type="PANTHER" id="PTHR19303">
    <property type="entry name" value="TRANSPOSON"/>
    <property type="match status" value="1"/>
</dbReference>
<name>A0A3L6N3P4_FUSOX</name>
<dbReference type="SUPFAM" id="SSF46689">
    <property type="entry name" value="Homeodomain-like"/>
    <property type="match status" value="1"/>
</dbReference>
<dbReference type="InterPro" id="IPR036397">
    <property type="entry name" value="RNaseH_sf"/>
</dbReference>
<dbReference type="SMART" id="SM00674">
    <property type="entry name" value="CENPB"/>
    <property type="match status" value="1"/>
</dbReference>
<dbReference type="Proteomes" id="UP000270866">
    <property type="component" value="Unassembled WGS sequence"/>
</dbReference>
<dbReference type="InterPro" id="IPR009057">
    <property type="entry name" value="Homeodomain-like_sf"/>
</dbReference>
<feature type="region of interest" description="Disordered" evidence="5">
    <location>
        <begin position="387"/>
        <end position="408"/>
    </location>
</feature>
<dbReference type="Gene3D" id="3.30.420.10">
    <property type="entry name" value="Ribonuclease H-like superfamily/Ribonuclease H"/>
    <property type="match status" value="1"/>
</dbReference>
<gene>
    <name evidence="8" type="ORF">BFJ65_g14985</name>
</gene>
<evidence type="ECO:0000313" key="8">
    <source>
        <dbReference type="EMBL" id="RKK10993.1"/>
    </source>
</evidence>
<dbReference type="GO" id="GO:0005634">
    <property type="term" value="C:nucleus"/>
    <property type="evidence" value="ECO:0007669"/>
    <property type="project" value="UniProtKB-SubCell"/>
</dbReference>
<dbReference type="Gene3D" id="1.10.10.60">
    <property type="entry name" value="Homeodomain-like"/>
    <property type="match status" value="1"/>
</dbReference>
<keyword evidence="3" id="KW-0539">Nucleus</keyword>
<dbReference type="InterPro" id="IPR006600">
    <property type="entry name" value="HTH_CenpB_DNA-bd_dom"/>
</dbReference>
<evidence type="ECO:0000313" key="9">
    <source>
        <dbReference type="Proteomes" id="UP000270866"/>
    </source>
</evidence>
<comment type="subcellular location">
    <subcellularLocation>
        <location evidence="1">Nucleus</location>
    </subcellularLocation>
</comment>
<feature type="compositionally biased region" description="Polar residues" evidence="5">
    <location>
        <begin position="396"/>
        <end position="408"/>
    </location>
</feature>
<dbReference type="PROSITE" id="PS51253">
    <property type="entry name" value="HTH_CENPB"/>
    <property type="match status" value="1"/>
</dbReference>
<evidence type="ECO:0000256" key="1">
    <source>
        <dbReference type="ARBA" id="ARBA00004123"/>
    </source>
</evidence>